<dbReference type="InterPro" id="IPR000225">
    <property type="entry name" value="Armadillo"/>
</dbReference>
<dbReference type="SUPFAM" id="SSF48371">
    <property type="entry name" value="ARM repeat"/>
    <property type="match status" value="1"/>
</dbReference>
<protein>
    <recommendedName>
        <fullName evidence="5">IBB domain-containing protein</fullName>
    </recommendedName>
</protein>
<comment type="caution">
    <text evidence="3">The sequence shown here is derived from an EMBL/GenBank/DDBJ whole genome shotgun (WGS) entry which is preliminary data.</text>
</comment>
<dbReference type="SMART" id="SM00185">
    <property type="entry name" value="ARM"/>
    <property type="match status" value="1"/>
</dbReference>
<evidence type="ECO:0008006" key="5">
    <source>
        <dbReference type="Google" id="ProtNLM"/>
    </source>
</evidence>
<accession>S9TI40</accession>
<dbReference type="AlphaFoldDB" id="S9TI40"/>
<evidence type="ECO:0000313" key="3">
    <source>
        <dbReference type="EMBL" id="EPY17732.1"/>
    </source>
</evidence>
<dbReference type="EMBL" id="ATMH01010333">
    <property type="protein sequence ID" value="EPY17732.1"/>
    <property type="molecule type" value="Genomic_DNA"/>
</dbReference>
<dbReference type="Proteomes" id="UP000015354">
    <property type="component" value="Unassembled WGS sequence"/>
</dbReference>
<dbReference type="InterPro" id="IPR011989">
    <property type="entry name" value="ARM-like"/>
</dbReference>
<dbReference type="Pfam" id="PF00514">
    <property type="entry name" value="Arm"/>
    <property type="match status" value="1"/>
</dbReference>
<proteinExistence type="predicted"/>
<dbReference type="PROSITE" id="PS50176">
    <property type="entry name" value="ARM_REPEAT"/>
    <property type="match status" value="1"/>
</dbReference>
<gene>
    <name evidence="3" type="ORF">STCU_10448</name>
</gene>
<evidence type="ECO:0000313" key="4">
    <source>
        <dbReference type="Proteomes" id="UP000015354"/>
    </source>
</evidence>
<dbReference type="Gene3D" id="1.25.10.10">
    <property type="entry name" value="Leucine-rich Repeat Variant"/>
    <property type="match status" value="1"/>
</dbReference>
<keyword evidence="4" id="KW-1185">Reference proteome</keyword>
<name>S9TI40_9TRYP</name>
<sequence>MFSALDSAPLATSAQGERHEPPRGVKRSVTAAEGMERRQRQLRAIRTRAHGRVLQHLRLEEEEGEEEASVSRSAPGTPVAEHSGAEPSLPADLQAFWAVTTGTKPSAVSVGLLPVAAHLLLRDDASGAEVHQGLLVVRKLLTRPRHRPCTAVLAAGLVPRLVALLQPAADAALQHEAAWALTNLCGETVDCMRAVAAADGVRWLWGCWRRPWRPAAARRCGRSATSAARPRTCATRCCTATRSRRCCGCWRARRGA</sequence>
<feature type="region of interest" description="Disordered" evidence="2">
    <location>
        <begin position="1"/>
        <end position="36"/>
    </location>
</feature>
<evidence type="ECO:0000256" key="1">
    <source>
        <dbReference type="PROSITE-ProRule" id="PRU00259"/>
    </source>
</evidence>
<organism evidence="3 4">
    <name type="scientific">Strigomonas culicis</name>
    <dbReference type="NCBI Taxonomy" id="28005"/>
    <lineage>
        <taxon>Eukaryota</taxon>
        <taxon>Discoba</taxon>
        <taxon>Euglenozoa</taxon>
        <taxon>Kinetoplastea</taxon>
        <taxon>Metakinetoplastina</taxon>
        <taxon>Trypanosomatida</taxon>
        <taxon>Trypanosomatidae</taxon>
        <taxon>Strigomonadinae</taxon>
        <taxon>Strigomonas</taxon>
    </lineage>
</organism>
<dbReference type="InterPro" id="IPR016024">
    <property type="entry name" value="ARM-type_fold"/>
</dbReference>
<feature type="repeat" description="ARM" evidence="1">
    <location>
        <begin position="156"/>
        <end position="184"/>
    </location>
</feature>
<evidence type="ECO:0000256" key="2">
    <source>
        <dbReference type="SAM" id="MobiDB-lite"/>
    </source>
</evidence>
<feature type="region of interest" description="Disordered" evidence="2">
    <location>
        <begin position="59"/>
        <end position="86"/>
    </location>
</feature>
<reference evidence="3 4" key="1">
    <citation type="journal article" date="2013" name="PLoS ONE">
        <title>Predicting the Proteins of Angomonas deanei, Strigomonas culicis and Their Respective Endosymbionts Reveals New Aspects of the Trypanosomatidae Family.</title>
        <authorList>
            <person name="Motta M.C."/>
            <person name="Martins A.C."/>
            <person name="de Souza S.S."/>
            <person name="Catta-Preta C.M."/>
            <person name="Silva R."/>
            <person name="Klein C.C."/>
            <person name="de Almeida L.G."/>
            <person name="de Lima Cunha O."/>
            <person name="Ciapina L.P."/>
            <person name="Brocchi M."/>
            <person name="Colabardini A.C."/>
            <person name="de Araujo Lima B."/>
            <person name="Machado C.R."/>
            <person name="de Almeida Soares C.M."/>
            <person name="Probst C.M."/>
            <person name="de Menezes C.B."/>
            <person name="Thompson C.E."/>
            <person name="Bartholomeu D.C."/>
            <person name="Gradia D.F."/>
            <person name="Pavoni D.P."/>
            <person name="Grisard E.C."/>
            <person name="Fantinatti-Garboggini F."/>
            <person name="Marchini F.K."/>
            <person name="Rodrigues-Luiz G.F."/>
            <person name="Wagner G."/>
            <person name="Goldman G.H."/>
            <person name="Fietto J.L."/>
            <person name="Elias M.C."/>
            <person name="Goldman M.H."/>
            <person name="Sagot M.F."/>
            <person name="Pereira M."/>
            <person name="Stoco P.H."/>
            <person name="de Mendonca-Neto R.P."/>
            <person name="Teixeira S.M."/>
            <person name="Maciel T.E."/>
            <person name="de Oliveira Mendes T.A."/>
            <person name="Urmenyi T.P."/>
            <person name="de Souza W."/>
            <person name="Schenkman S."/>
            <person name="de Vasconcelos A.T."/>
        </authorList>
    </citation>
    <scope>NUCLEOTIDE SEQUENCE [LARGE SCALE GENOMIC DNA]</scope>
</reference>